<sequence>MKASCCCLSPPSMATALIRGGGHRWRPGTVSSSVLKQKRNSLAQAPGAGFSQGGKCQPNAFLPLSQYQGLFCGWRVG</sequence>
<reference evidence="1 2" key="1">
    <citation type="submission" date="2019-08" db="EMBL/GenBank/DDBJ databases">
        <title>A chromosome-level genome assembly, high-density linkage maps, and genome scans reveal the genomic architecture of hybrid incompatibilities underlying speciation via character displacement in darters (Percidae: Etheostominae).</title>
        <authorList>
            <person name="Moran R.L."/>
            <person name="Catchen J.M."/>
            <person name="Fuller R.C."/>
        </authorList>
    </citation>
    <scope>NUCLEOTIDE SEQUENCE [LARGE SCALE GENOMIC DNA]</scope>
    <source>
        <strain evidence="1">EspeVRDwgs_2016</strain>
        <tissue evidence="1">Muscle</tissue>
    </source>
</reference>
<keyword evidence="2" id="KW-1185">Reference proteome</keyword>
<comment type="caution">
    <text evidence="1">The sequence shown here is derived from an EMBL/GenBank/DDBJ whole genome shotgun (WGS) entry which is preliminary data.</text>
</comment>
<gene>
    <name evidence="1" type="ORF">FQN60_010059</name>
</gene>
<protein>
    <submittedName>
        <fullName evidence="1">Uncharacterized protein</fullName>
    </submittedName>
</protein>
<dbReference type="Proteomes" id="UP000327493">
    <property type="component" value="Chromosome 10"/>
</dbReference>
<dbReference type="EMBL" id="VOFY01000010">
    <property type="protein sequence ID" value="KAA8588714.1"/>
    <property type="molecule type" value="Genomic_DNA"/>
</dbReference>
<organism evidence="1 2">
    <name type="scientific">Etheostoma spectabile</name>
    <name type="common">orangethroat darter</name>
    <dbReference type="NCBI Taxonomy" id="54343"/>
    <lineage>
        <taxon>Eukaryota</taxon>
        <taxon>Metazoa</taxon>
        <taxon>Chordata</taxon>
        <taxon>Craniata</taxon>
        <taxon>Vertebrata</taxon>
        <taxon>Euteleostomi</taxon>
        <taxon>Actinopterygii</taxon>
        <taxon>Neopterygii</taxon>
        <taxon>Teleostei</taxon>
        <taxon>Neoteleostei</taxon>
        <taxon>Acanthomorphata</taxon>
        <taxon>Eupercaria</taxon>
        <taxon>Perciformes</taxon>
        <taxon>Percoidei</taxon>
        <taxon>Percidae</taxon>
        <taxon>Etheostomatinae</taxon>
        <taxon>Etheostoma</taxon>
    </lineage>
</organism>
<name>A0A5J5D5N1_9PERO</name>
<accession>A0A5J5D5N1</accession>
<proteinExistence type="predicted"/>
<dbReference type="AlphaFoldDB" id="A0A5J5D5N1"/>
<evidence type="ECO:0000313" key="2">
    <source>
        <dbReference type="Proteomes" id="UP000327493"/>
    </source>
</evidence>
<evidence type="ECO:0000313" key="1">
    <source>
        <dbReference type="EMBL" id="KAA8588714.1"/>
    </source>
</evidence>